<organism evidence="1 2">
    <name type="scientific">Collinsella aerofaciens (strain ATCC 25986 / DSM 3979 / JCM 10188 / KCTC 3647 / NCTC 11838 / VPI 1003)</name>
    <dbReference type="NCBI Taxonomy" id="411903"/>
    <lineage>
        <taxon>Bacteria</taxon>
        <taxon>Bacillati</taxon>
        <taxon>Actinomycetota</taxon>
        <taxon>Coriobacteriia</taxon>
        <taxon>Coriobacteriales</taxon>
        <taxon>Coriobacteriaceae</taxon>
        <taxon>Collinsella</taxon>
    </lineage>
</organism>
<evidence type="ECO:0000313" key="1">
    <source>
        <dbReference type="EMBL" id="EBA39102.1"/>
    </source>
</evidence>
<proteinExistence type="predicted"/>
<evidence type="ECO:0000313" key="2">
    <source>
        <dbReference type="Proteomes" id="UP000002979"/>
    </source>
</evidence>
<dbReference type="EMBL" id="AAVN02000007">
    <property type="protein sequence ID" value="EBA39102.1"/>
    <property type="molecule type" value="Genomic_DNA"/>
</dbReference>
<reference evidence="1 2" key="1">
    <citation type="submission" date="2007-01" db="EMBL/GenBank/DDBJ databases">
        <title>Draft genome sequence of Collinsella aerofaciens (ATCC 25986).</title>
        <authorList>
            <person name="Sudarsanam P."/>
            <person name="Ley R."/>
            <person name="Guruge J."/>
            <person name="Turnbaugh P.J."/>
            <person name="Mahowald M."/>
            <person name="Liep D."/>
            <person name="Gordon J."/>
        </authorList>
    </citation>
    <scope>NUCLEOTIDE SEQUENCE [LARGE SCALE GENOMIC DNA]</scope>
    <source>
        <strain evidence="2">ATCC 25986 / DSM 3979 / JCM 10188 / KCTC 3647 / NCTC 11838 / VPI 1003</strain>
    </source>
</reference>
<dbReference type="AlphaFoldDB" id="A4EB98"/>
<dbReference type="Proteomes" id="UP000002979">
    <property type="component" value="Unassembled WGS sequence"/>
</dbReference>
<gene>
    <name evidence="1" type="ORF">COLAER_01714</name>
</gene>
<reference evidence="1 2" key="2">
    <citation type="submission" date="2007-04" db="EMBL/GenBank/DDBJ databases">
        <authorList>
            <person name="Fulton L."/>
            <person name="Clifton S."/>
            <person name="Fulton B."/>
            <person name="Xu J."/>
            <person name="Minx P."/>
            <person name="Mardis E.R."/>
            <person name="Wilson R.K."/>
        </authorList>
    </citation>
    <scope>NUCLEOTIDE SEQUENCE [LARGE SCALE GENOMIC DNA]</scope>
    <source>
        <strain evidence="2">ATCC 25986 / DSM 3979 / JCM 10188 / KCTC 3647 / NCTC 11838 / VPI 1003</strain>
    </source>
</reference>
<name>A4EB98_COLAA</name>
<accession>A4EB98</accession>
<sequence>MNLDAGDVAGDLREHTGERAMSMLPEPVLGHVIPLGVQARIGKEDDQTVLRSGVLRLDGLDVLANGIDKAHRPPSLSAMAMRFNKV</sequence>
<protein>
    <submittedName>
        <fullName evidence="1">Uncharacterized protein</fullName>
    </submittedName>
</protein>
<comment type="caution">
    <text evidence="1">The sequence shown here is derived from an EMBL/GenBank/DDBJ whole genome shotgun (WGS) entry which is preliminary data.</text>
</comment>